<gene>
    <name evidence="1" type="ORF">EDD29_4389</name>
</gene>
<evidence type="ECO:0000313" key="1">
    <source>
        <dbReference type="EMBL" id="ROO86807.1"/>
    </source>
</evidence>
<dbReference type="SUPFAM" id="SSF46689">
    <property type="entry name" value="Homeodomain-like"/>
    <property type="match status" value="1"/>
</dbReference>
<dbReference type="RefSeq" id="WP_123666170.1">
    <property type="nucleotide sequence ID" value="NZ_RJKE01000001.1"/>
</dbReference>
<dbReference type="EMBL" id="RJKE01000001">
    <property type="protein sequence ID" value="ROO86807.1"/>
    <property type="molecule type" value="Genomic_DNA"/>
</dbReference>
<organism evidence="1 2">
    <name type="scientific">Actinocorallia herbida</name>
    <dbReference type="NCBI Taxonomy" id="58109"/>
    <lineage>
        <taxon>Bacteria</taxon>
        <taxon>Bacillati</taxon>
        <taxon>Actinomycetota</taxon>
        <taxon>Actinomycetes</taxon>
        <taxon>Streptosporangiales</taxon>
        <taxon>Thermomonosporaceae</taxon>
        <taxon>Actinocorallia</taxon>
    </lineage>
</organism>
<dbReference type="InterPro" id="IPR009057">
    <property type="entry name" value="Homeodomain-like_sf"/>
</dbReference>
<reference evidence="1 2" key="1">
    <citation type="submission" date="2018-11" db="EMBL/GenBank/DDBJ databases">
        <title>Sequencing the genomes of 1000 actinobacteria strains.</title>
        <authorList>
            <person name="Klenk H.-P."/>
        </authorList>
    </citation>
    <scope>NUCLEOTIDE SEQUENCE [LARGE SCALE GENOMIC DNA]</scope>
    <source>
        <strain evidence="1 2">DSM 44254</strain>
    </source>
</reference>
<dbReference type="Proteomes" id="UP000272400">
    <property type="component" value="Unassembled WGS sequence"/>
</dbReference>
<comment type="caution">
    <text evidence="1">The sequence shown here is derived from an EMBL/GenBank/DDBJ whole genome shotgun (WGS) entry which is preliminary data.</text>
</comment>
<keyword evidence="2" id="KW-1185">Reference proteome</keyword>
<accession>A0A3N1CZU8</accession>
<evidence type="ECO:0000313" key="2">
    <source>
        <dbReference type="Proteomes" id="UP000272400"/>
    </source>
</evidence>
<sequence>MGGERDEEAFARLRRAALPLFASLGYDGTDTRMIADAAGVPREVVIAAGGRRALYLAIVDTYYREQIAALDEIAEGFTPDEPGVRRLLEGMLEFYLDHIPEISIWQHRYLRDAADLIDIDSAYRQPMFHRIADLLGPEITDRIDVPMVFSIVSWSLRGFLSEGIVRPDGSALGAETPAGQLRFRSYLPHLTSLFFAKDP</sequence>
<dbReference type="AlphaFoldDB" id="A0A3N1CZU8"/>
<dbReference type="Gene3D" id="1.10.357.10">
    <property type="entry name" value="Tetracycline Repressor, domain 2"/>
    <property type="match status" value="1"/>
</dbReference>
<dbReference type="OrthoDB" id="3404594at2"/>
<protein>
    <submittedName>
        <fullName evidence="1">TetR family transcriptional regulator</fullName>
    </submittedName>
</protein>
<proteinExistence type="predicted"/>
<name>A0A3N1CZU8_9ACTN</name>